<dbReference type="InterPro" id="IPR050678">
    <property type="entry name" value="DNA_Partitioning_ATPase"/>
</dbReference>
<dbReference type="SUPFAM" id="SSF52540">
    <property type="entry name" value="P-loop containing nucleoside triphosphate hydrolases"/>
    <property type="match status" value="1"/>
</dbReference>
<dbReference type="InterPro" id="IPR027417">
    <property type="entry name" value="P-loop_NTPase"/>
</dbReference>
<dbReference type="InterPro" id="IPR015223">
    <property type="entry name" value="MipZ"/>
</dbReference>
<sequence>MGIHNPAAGSQATGKPGVDGEHPSVVLADIRNRPEISARVIVFANEKGGVGKSTLAFHTSVALARAGHKVLAIDLDKRQRSLDHALENREATTRSLGIELPTPKHLVLNHQSGAMLMQEIARSGQGCDTIVIDVAGHDSPIARRAIALADKLVTPVNPNFVDLDSVAKFNVGTMKLTNAGSFAELVMQLRAERVANGFAPTDWMLVKNRVRRAEKLQLERFNAAISQLPAELGLRVTGGLAERVAYRELFLFGLTHADCTDLPGMAGMSVRSSTGMSRLLEEMGVLGKTEASSVPPLVQSRQPARSMKRYRQSLRTYIGASKKVPTHA</sequence>
<evidence type="ECO:0000313" key="3">
    <source>
        <dbReference type="Proteomes" id="UP000442714"/>
    </source>
</evidence>
<dbReference type="AlphaFoldDB" id="A0A844ZRQ3"/>
<organism evidence="2 3">
    <name type="scientific">Pontixanthobacter aquaemixtae</name>
    <dbReference type="NCBI Taxonomy" id="1958940"/>
    <lineage>
        <taxon>Bacteria</taxon>
        <taxon>Pseudomonadati</taxon>
        <taxon>Pseudomonadota</taxon>
        <taxon>Alphaproteobacteria</taxon>
        <taxon>Sphingomonadales</taxon>
        <taxon>Erythrobacteraceae</taxon>
        <taxon>Pontixanthobacter</taxon>
    </lineage>
</organism>
<dbReference type="Gene3D" id="3.40.50.300">
    <property type="entry name" value="P-loop containing nucleotide triphosphate hydrolases"/>
    <property type="match status" value="1"/>
</dbReference>
<proteinExistence type="predicted"/>
<comment type="caution">
    <text evidence="2">The sequence shown here is derived from an EMBL/GenBank/DDBJ whole genome shotgun (WGS) entry which is preliminary data.</text>
</comment>
<dbReference type="Pfam" id="PF09140">
    <property type="entry name" value="MipZ"/>
    <property type="match status" value="1"/>
</dbReference>
<dbReference type="OrthoDB" id="13869at2"/>
<dbReference type="CDD" id="cd02042">
    <property type="entry name" value="ParAB_family"/>
    <property type="match status" value="1"/>
</dbReference>
<keyword evidence="3" id="KW-1185">Reference proteome</keyword>
<dbReference type="PANTHER" id="PTHR13696:SF96">
    <property type="entry name" value="COBQ_COBB_MIND_PARA NUCLEOTIDE BINDING DOMAIN-CONTAINING PROTEIN"/>
    <property type="match status" value="1"/>
</dbReference>
<dbReference type="PANTHER" id="PTHR13696">
    <property type="entry name" value="P-LOOP CONTAINING NUCLEOSIDE TRIPHOSPHATE HYDROLASE"/>
    <property type="match status" value="1"/>
</dbReference>
<dbReference type="EMBL" id="WTYX01000001">
    <property type="protein sequence ID" value="MXO89686.1"/>
    <property type="molecule type" value="Genomic_DNA"/>
</dbReference>
<feature type="region of interest" description="Disordered" evidence="1">
    <location>
        <begin position="1"/>
        <end position="22"/>
    </location>
</feature>
<accession>A0A844ZRQ3</accession>
<reference evidence="2 3" key="1">
    <citation type="submission" date="2019-12" db="EMBL/GenBank/DDBJ databases">
        <title>Genomic-based taxomic classification of the family Erythrobacteraceae.</title>
        <authorList>
            <person name="Xu L."/>
        </authorList>
    </citation>
    <scope>NUCLEOTIDE SEQUENCE [LARGE SCALE GENOMIC DNA]</scope>
    <source>
        <strain evidence="2 3">KCTC 52763</strain>
    </source>
</reference>
<gene>
    <name evidence="2" type="ORF">GRI41_02515</name>
</gene>
<name>A0A844ZRQ3_9SPHN</name>
<dbReference type="Proteomes" id="UP000442714">
    <property type="component" value="Unassembled WGS sequence"/>
</dbReference>
<protein>
    <submittedName>
        <fullName evidence="2">AAA family ATPase</fullName>
    </submittedName>
</protein>
<dbReference type="RefSeq" id="WP_160603123.1">
    <property type="nucleotide sequence ID" value="NZ_WTYX01000001.1"/>
</dbReference>
<evidence type="ECO:0000313" key="2">
    <source>
        <dbReference type="EMBL" id="MXO89686.1"/>
    </source>
</evidence>
<evidence type="ECO:0000256" key="1">
    <source>
        <dbReference type="SAM" id="MobiDB-lite"/>
    </source>
</evidence>